<evidence type="ECO:0000313" key="1">
    <source>
        <dbReference type="EMBL" id="CAE0636235.1"/>
    </source>
</evidence>
<dbReference type="InterPro" id="IPR029063">
    <property type="entry name" value="SAM-dependent_MTases_sf"/>
</dbReference>
<dbReference type="EMBL" id="HBIU01032479">
    <property type="protein sequence ID" value="CAE0636235.1"/>
    <property type="molecule type" value="Transcribed_RNA"/>
</dbReference>
<organism evidence="1">
    <name type="scientific">Heterosigma akashiwo</name>
    <name type="common">Chromophytic alga</name>
    <name type="synonym">Heterosigma carterae</name>
    <dbReference type="NCBI Taxonomy" id="2829"/>
    <lineage>
        <taxon>Eukaryota</taxon>
        <taxon>Sar</taxon>
        <taxon>Stramenopiles</taxon>
        <taxon>Ochrophyta</taxon>
        <taxon>Raphidophyceae</taxon>
        <taxon>Chattonellales</taxon>
        <taxon>Chattonellaceae</taxon>
        <taxon>Heterosigma</taxon>
    </lineage>
</organism>
<reference evidence="1" key="1">
    <citation type="submission" date="2021-01" db="EMBL/GenBank/DDBJ databases">
        <authorList>
            <person name="Corre E."/>
            <person name="Pelletier E."/>
            <person name="Niang G."/>
            <person name="Scheremetjew M."/>
            <person name="Finn R."/>
            <person name="Kale V."/>
            <person name="Holt S."/>
            <person name="Cochrane G."/>
            <person name="Meng A."/>
            <person name="Brown T."/>
            <person name="Cohen L."/>
        </authorList>
    </citation>
    <scope>NUCLEOTIDE SEQUENCE</scope>
    <source>
        <strain evidence="1">CCMP3107</strain>
    </source>
</reference>
<accession>A0A6S9LQE0</accession>
<dbReference type="CDD" id="cd02440">
    <property type="entry name" value="AdoMet_MTases"/>
    <property type="match status" value="1"/>
</dbReference>
<dbReference type="SUPFAM" id="SSF53335">
    <property type="entry name" value="S-adenosyl-L-methionine-dependent methyltransferases"/>
    <property type="match status" value="1"/>
</dbReference>
<proteinExistence type="predicted"/>
<gene>
    <name evidence="1" type="ORF">HAKA00212_LOCUS14995</name>
</gene>
<sequence length="437" mass="47455">MDGDYCVTETGGDNAIQCRNILLLVQCKNASGFEGIKKVRVDQLSTIPGLKNIIQSKLEIHQAICDLEILRSIPAKDADGLSTGQEAFVPLEDLKELSNKHCRIQISVSSDTEGDGQLATKMPPENRLLQWRMITANLEDGSFCVSGFPLLIGGVENSGEGTGHTVWDGAIVLAKFLEGQLQGSQSLAGKKILELGAGTGLAGIASALLGASVVHVTDLEYCRDIVEANINRNRKVLDATGGSHRVRFFELDWASPDAFLEAQRSSQHAGQLVEEPRRPFDYDVVLAADVVWLDELVPLLVQALQAVVGPSKDRNKILSVEDSQEKAVLTPPLLQEERSSELERANAPGFAGSAGAGIREQVETKIKKVGEGVACSSIGGYQQVTVYMSYQCRSYQTEHYLFGLLAQAGFACNKLQQQESGMFYSPKVDIYRIVSLQ</sequence>
<dbReference type="Gene3D" id="3.40.50.150">
    <property type="entry name" value="Vaccinia Virus protein VP39"/>
    <property type="match status" value="1"/>
</dbReference>
<protein>
    <submittedName>
        <fullName evidence="1">Uncharacterized protein</fullName>
    </submittedName>
</protein>
<dbReference type="PANTHER" id="PTHR14614">
    <property type="entry name" value="HEPATOCELLULAR CARCINOMA-ASSOCIATED ANTIGEN"/>
    <property type="match status" value="1"/>
</dbReference>
<name>A0A6S9LQE0_HETAK</name>
<dbReference type="AlphaFoldDB" id="A0A6S9LQE0"/>
<dbReference type="InterPro" id="IPR019410">
    <property type="entry name" value="Methyltransf_16"/>
</dbReference>
<dbReference type="Pfam" id="PF10294">
    <property type="entry name" value="Methyltransf_16"/>
    <property type="match status" value="1"/>
</dbReference>
<dbReference type="PANTHER" id="PTHR14614:SF109">
    <property type="entry name" value="RIBOSOMAL LYSINE N-METHYLTRANSFERASE 5"/>
    <property type="match status" value="1"/>
</dbReference>